<evidence type="ECO:0000313" key="4">
    <source>
        <dbReference type="EMBL" id="PIR98544.1"/>
    </source>
</evidence>
<comment type="caution">
    <text evidence="4">The sequence shown here is derived from an EMBL/GenBank/DDBJ whole genome shotgun (WGS) entry which is preliminary data.</text>
</comment>
<keyword evidence="1" id="KW-0812">Transmembrane</keyword>
<dbReference type="Proteomes" id="UP000230776">
    <property type="component" value="Unassembled WGS sequence"/>
</dbReference>
<gene>
    <name evidence="4" type="ORF">COT88_01005</name>
</gene>
<proteinExistence type="predicted"/>
<evidence type="ECO:0000313" key="5">
    <source>
        <dbReference type="Proteomes" id="UP000230776"/>
    </source>
</evidence>
<dbReference type="CDD" id="cd01127">
    <property type="entry name" value="TrwB_TraG_TraD_VirD4"/>
    <property type="match status" value="1"/>
</dbReference>
<dbReference type="EMBL" id="PFAG01000012">
    <property type="protein sequence ID" value="PIR98544.1"/>
    <property type="molecule type" value="Genomic_DNA"/>
</dbReference>
<accession>A0A2H0VHF8</accession>
<dbReference type="Pfam" id="PF01935">
    <property type="entry name" value="DUF87"/>
    <property type="match status" value="1"/>
</dbReference>
<dbReference type="InterPro" id="IPR002789">
    <property type="entry name" value="HerA_central"/>
</dbReference>
<feature type="domain" description="DUF8128" evidence="3">
    <location>
        <begin position="87"/>
        <end position="354"/>
    </location>
</feature>
<protein>
    <submittedName>
        <fullName evidence="4">Uncharacterized protein</fullName>
    </submittedName>
</protein>
<dbReference type="InterPro" id="IPR058441">
    <property type="entry name" value="DUF8128"/>
</dbReference>
<dbReference type="InterPro" id="IPR027417">
    <property type="entry name" value="P-loop_NTPase"/>
</dbReference>
<feature type="domain" description="Helicase HerA central" evidence="2">
    <location>
        <begin position="392"/>
        <end position="482"/>
    </location>
</feature>
<dbReference type="PANTHER" id="PTHR30121">
    <property type="entry name" value="UNCHARACTERIZED PROTEIN YJGR-RELATED"/>
    <property type="match status" value="1"/>
</dbReference>
<evidence type="ECO:0000256" key="1">
    <source>
        <dbReference type="SAM" id="Phobius"/>
    </source>
</evidence>
<dbReference type="SUPFAM" id="SSF52540">
    <property type="entry name" value="P-loop containing nucleoside triphosphate hydrolases"/>
    <property type="match status" value="1"/>
</dbReference>
<reference evidence="5" key="1">
    <citation type="submission" date="2017-09" db="EMBL/GenBank/DDBJ databases">
        <title>Depth-based differentiation of microbial function through sediment-hosted aquifers and enrichment of novel symbionts in the deep terrestrial subsurface.</title>
        <authorList>
            <person name="Probst A.J."/>
            <person name="Ladd B."/>
            <person name="Jarett J.K."/>
            <person name="Geller-Mcgrath D.E."/>
            <person name="Sieber C.M.K."/>
            <person name="Emerson J.B."/>
            <person name="Anantharaman K."/>
            <person name="Thomas B.C."/>
            <person name="Malmstrom R."/>
            <person name="Stieglmeier M."/>
            <person name="Klingl A."/>
            <person name="Woyke T."/>
            <person name="Ryan C.M."/>
            <person name="Banfield J.F."/>
        </authorList>
    </citation>
    <scope>NUCLEOTIDE SEQUENCE [LARGE SCALE GENOMIC DNA]</scope>
</reference>
<keyword evidence="1" id="KW-0472">Membrane</keyword>
<sequence length="775" mass="87234">MNSLILILGVVLLLIFSFWIFLIFSRSKGSMTRALNMTVLSVAVPEDVSSNKEGEEENRGAVATDQLMAALRVMGAGFLKRFIYGDPYLGIEIAVPKGERRVHTYFAVPRAYKSIFQKQIHSVFPYANIEEVKDYTIFDDDSVAQGSYLYTSRSNMLPINTYKNLSSDPMSSLITAMSRVGEAGDGAAFQMLLRPTGLSKERDISRKTIKEMQKGKDFYSARKSAGGSFGKEVGKAVSEVVSGGKSKQEVSADTAVNEDLIKAIQEKIAKHHYKTTIRLVAAAKDELTAENALSGLESAFSTYDNPEGNNFSTKRVSKRNLKKFIFDYSFRIPVKGKKYRSYLSTEEIASLAHIGVTKEGISNIKSLKYKAVEPPHNLPQEGTIIGESDYRGEKIPIRMTLDDRRRHTYFIGQTGTGKSGLMEQMIKQDIQNGEGVAVLDPHGELVNDVLRHIPPERQGDVVWFDPGDVTRPFGLNFLEYDPDHPEQKTLVVNELLAIFRRLFSEDTMGPVFDQYFRNAVLLLLGDYRHEIPTMLDIQRVLIDEEYRKDKLSRETNEVVKRFWEEEAQKVKGEAALSNIAPYITSKINGFVADEFIRPIISQKQSTINFRDAMDNKKIILVNLSKGKIGELNANLIGLVIVGKILMAALSRTDIDNASRNDFFLYIDEFQNFTTDSISSILSEARKYKLNLIIGHQFIDQLDDKIREAVFGNVGSIIALRVGADDAEYLEKQFAPTFSKEDLMNIDNYRAYVKLLINGQTTKPFNMNLINPKDET</sequence>
<dbReference type="Gene3D" id="3.40.50.300">
    <property type="entry name" value="P-loop containing nucleotide triphosphate hydrolases"/>
    <property type="match status" value="2"/>
</dbReference>
<feature type="transmembrane region" description="Helical" evidence="1">
    <location>
        <begin position="6"/>
        <end position="24"/>
    </location>
</feature>
<dbReference type="Pfam" id="PF26449">
    <property type="entry name" value="DUF8128"/>
    <property type="match status" value="1"/>
</dbReference>
<name>A0A2H0VHF8_9BACT</name>
<evidence type="ECO:0000259" key="2">
    <source>
        <dbReference type="Pfam" id="PF01935"/>
    </source>
</evidence>
<evidence type="ECO:0000259" key="3">
    <source>
        <dbReference type="Pfam" id="PF26449"/>
    </source>
</evidence>
<dbReference type="PANTHER" id="PTHR30121:SF11">
    <property type="entry name" value="AAA+ ATPASE DOMAIN-CONTAINING PROTEIN"/>
    <property type="match status" value="1"/>
</dbReference>
<keyword evidence="1" id="KW-1133">Transmembrane helix</keyword>
<dbReference type="AlphaFoldDB" id="A0A2H0VHF8"/>
<dbReference type="InterPro" id="IPR051162">
    <property type="entry name" value="T4SS_component"/>
</dbReference>
<organism evidence="4 5">
    <name type="scientific">Candidatus Colwellbacteria bacterium CG10_big_fil_rev_8_21_14_0_10_41_28</name>
    <dbReference type="NCBI Taxonomy" id="1974539"/>
    <lineage>
        <taxon>Bacteria</taxon>
        <taxon>Candidatus Colwelliibacteriota</taxon>
    </lineage>
</organism>